<organism evidence="2 3">
    <name type="scientific">Campylobacter porcelli</name>
    <dbReference type="NCBI Taxonomy" id="1660073"/>
    <lineage>
        <taxon>Bacteria</taxon>
        <taxon>Pseudomonadati</taxon>
        <taxon>Campylobacterota</taxon>
        <taxon>Epsilonproteobacteria</taxon>
        <taxon>Campylobacterales</taxon>
        <taxon>Campylobacteraceae</taxon>
        <taxon>Campylobacter</taxon>
    </lineage>
</organism>
<feature type="non-terminal residue" evidence="2">
    <location>
        <position position="1"/>
    </location>
</feature>
<feature type="transmembrane region" description="Helical" evidence="1">
    <location>
        <begin position="6"/>
        <end position="26"/>
    </location>
</feature>
<keyword evidence="3" id="KW-1185">Reference proteome</keyword>
<protein>
    <submittedName>
        <fullName evidence="2">Uncharacterized protein</fullName>
    </submittedName>
</protein>
<proteinExistence type="predicted"/>
<evidence type="ECO:0000256" key="1">
    <source>
        <dbReference type="SAM" id="Phobius"/>
    </source>
</evidence>
<gene>
    <name evidence="2" type="ORF">V2I23_05435</name>
</gene>
<dbReference type="RefSeq" id="WP_330526251.1">
    <property type="nucleotide sequence ID" value="NZ_JAZBRD010000007.1"/>
</dbReference>
<sequence length="81" mass="8979">FLLKLIIEFIFVFSFNASRGFWIEFFSKDCSSLMAVLISSIISSIASCTSLGISSVLLVGSTWVVVLFWLAEFSLLVGLLF</sequence>
<comment type="caution">
    <text evidence="2">The sequence shown here is derived from an EMBL/GenBank/DDBJ whole genome shotgun (WGS) entry which is preliminary data.</text>
</comment>
<evidence type="ECO:0000313" key="3">
    <source>
        <dbReference type="Proteomes" id="UP001331664"/>
    </source>
</evidence>
<keyword evidence="1" id="KW-0812">Transmembrane</keyword>
<dbReference type="Proteomes" id="UP001331664">
    <property type="component" value="Unassembled WGS sequence"/>
</dbReference>
<keyword evidence="1" id="KW-1133">Transmembrane helix</keyword>
<accession>A0ABU7M4T9</accession>
<dbReference type="EMBL" id="JAZBRD010000007">
    <property type="protein sequence ID" value="MEE3744734.1"/>
    <property type="molecule type" value="Genomic_DNA"/>
</dbReference>
<evidence type="ECO:0000313" key="2">
    <source>
        <dbReference type="EMBL" id="MEE3744734.1"/>
    </source>
</evidence>
<feature type="transmembrane region" description="Helical" evidence="1">
    <location>
        <begin position="63"/>
        <end position="80"/>
    </location>
</feature>
<name>A0ABU7M4T9_9BACT</name>
<keyword evidence="1" id="KW-0472">Membrane</keyword>
<reference evidence="2 3" key="1">
    <citation type="submission" date="2024-01" db="EMBL/GenBank/DDBJ databases">
        <title>Campylobacter porcellus sp. nov.</title>
        <authorList>
            <person name="Papic B."/>
            <person name="Gruntar I."/>
        </authorList>
    </citation>
    <scope>NUCLEOTIDE SEQUENCE [LARGE SCALE GENOMIC DNA]</scope>
    <source>
        <strain evidence="2 3">CX2-4855-23</strain>
    </source>
</reference>
<feature type="transmembrane region" description="Helical" evidence="1">
    <location>
        <begin position="33"/>
        <end position="57"/>
    </location>
</feature>